<feature type="binding site" description="axial binding residue" evidence="8">
    <location>
        <position position="494"/>
    </location>
    <ligand>
        <name>heme</name>
        <dbReference type="ChEBI" id="CHEBI:30413"/>
    </ligand>
    <ligandPart>
        <name>Fe</name>
        <dbReference type="ChEBI" id="CHEBI:18248"/>
    </ligandPart>
</feature>
<organism evidence="9 10">
    <name type="scientific">Clonostachys byssicola</name>
    <dbReference type="NCBI Taxonomy" id="160290"/>
    <lineage>
        <taxon>Eukaryota</taxon>
        <taxon>Fungi</taxon>
        <taxon>Dikarya</taxon>
        <taxon>Ascomycota</taxon>
        <taxon>Pezizomycotina</taxon>
        <taxon>Sordariomycetes</taxon>
        <taxon>Hypocreomycetidae</taxon>
        <taxon>Hypocreales</taxon>
        <taxon>Bionectriaceae</taxon>
        <taxon>Clonostachys</taxon>
    </lineage>
</organism>
<keyword evidence="4 8" id="KW-0479">Metal-binding</keyword>
<dbReference type="Pfam" id="PF00067">
    <property type="entry name" value="p450"/>
    <property type="match status" value="1"/>
</dbReference>
<comment type="cofactor">
    <cofactor evidence="1 8">
        <name>heme</name>
        <dbReference type="ChEBI" id="CHEBI:30413"/>
    </cofactor>
</comment>
<comment type="pathway">
    <text evidence="2">Secondary metabolite biosynthesis.</text>
</comment>
<evidence type="ECO:0000313" key="9">
    <source>
        <dbReference type="EMBL" id="CAG9990228.1"/>
    </source>
</evidence>
<dbReference type="Proteomes" id="UP000754883">
    <property type="component" value="Unassembled WGS sequence"/>
</dbReference>
<dbReference type="GO" id="GO:0005506">
    <property type="term" value="F:iron ion binding"/>
    <property type="evidence" value="ECO:0007669"/>
    <property type="project" value="InterPro"/>
</dbReference>
<reference evidence="10" key="1">
    <citation type="submission" date="2019-06" db="EMBL/GenBank/DDBJ databases">
        <authorList>
            <person name="Broberg M."/>
        </authorList>
    </citation>
    <scope>NUCLEOTIDE SEQUENCE [LARGE SCALE GENOMIC DNA]</scope>
</reference>
<dbReference type="GO" id="GO:0016705">
    <property type="term" value="F:oxidoreductase activity, acting on paired donors, with incorporation or reduction of molecular oxygen"/>
    <property type="evidence" value="ECO:0007669"/>
    <property type="project" value="InterPro"/>
</dbReference>
<keyword evidence="10" id="KW-1185">Reference proteome</keyword>
<proteinExistence type="predicted"/>
<keyword evidence="5" id="KW-0560">Oxidoreductase</keyword>
<dbReference type="CDD" id="cd11051">
    <property type="entry name" value="CYP59-like"/>
    <property type="match status" value="1"/>
</dbReference>
<evidence type="ECO:0000256" key="3">
    <source>
        <dbReference type="ARBA" id="ARBA00022617"/>
    </source>
</evidence>
<dbReference type="InterPro" id="IPR002401">
    <property type="entry name" value="Cyt_P450_E_grp-I"/>
</dbReference>
<evidence type="ECO:0000256" key="8">
    <source>
        <dbReference type="PIRSR" id="PIRSR602401-1"/>
    </source>
</evidence>
<reference evidence="9 10" key="2">
    <citation type="submission" date="2021-10" db="EMBL/GenBank/DDBJ databases">
        <authorList>
            <person name="Piombo E."/>
        </authorList>
    </citation>
    <scope>NUCLEOTIDE SEQUENCE [LARGE SCALE GENOMIC DNA]</scope>
</reference>
<dbReference type="PRINTS" id="PR00463">
    <property type="entry name" value="EP450I"/>
</dbReference>
<dbReference type="InterPro" id="IPR001128">
    <property type="entry name" value="Cyt_P450"/>
</dbReference>
<evidence type="ECO:0000256" key="6">
    <source>
        <dbReference type="ARBA" id="ARBA00023004"/>
    </source>
</evidence>
<name>A0A9N9UM20_9HYPO</name>
<accession>A0A9N9UM20</accession>
<dbReference type="AlphaFoldDB" id="A0A9N9UM20"/>
<dbReference type="InterPro" id="IPR036396">
    <property type="entry name" value="Cyt_P450_sf"/>
</dbReference>
<evidence type="ECO:0000313" key="10">
    <source>
        <dbReference type="Proteomes" id="UP000754883"/>
    </source>
</evidence>
<dbReference type="GO" id="GO:0004497">
    <property type="term" value="F:monooxygenase activity"/>
    <property type="evidence" value="ECO:0007669"/>
    <property type="project" value="UniProtKB-KW"/>
</dbReference>
<keyword evidence="3 8" id="KW-0349">Heme</keyword>
<evidence type="ECO:0000256" key="5">
    <source>
        <dbReference type="ARBA" id="ARBA00023002"/>
    </source>
</evidence>
<gene>
    <name evidence="9" type="ORF">CBYS24578_00012458</name>
</gene>
<dbReference type="EMBL" id="CABFNO020001469">
    <property type="protein sequence ID" value="CAG9990228.1"/>
    <property type="molecule type" value="Genomic_DNA"/>
</dbReference>
<comment type="caution">
    <text evidence="9">The sequence shown here is derived from an EMBL/GenBank/DDBJ whole genome shotgun (WGS) entry which is preliminary data.</text>
</comment>
<evidence type="ECO:0000256" key="7">
    <source>
        <dbReference type="ARBA" id="ARBA00023033"/>
    </source>
</evidence>
<dbReference type="PRINTS" id="PR00385">
    <property type="entry name" value="P450"/>
</dbReference>
<keyword evidence="7" id="KW-0503">Monooxygenase</keyword>
<dbReference type="SUPFAM" id="SSF48264">
    <property type="entry name" value="Cytochrome P450"/>
    <property type="match status" value="1"/>
</dbReference>
<dbReference type="PANTHER" id="PTHR24305:SF107">
    <property type="entry name" value="P450, PUTATIVE (EUROFUNG)-RELATED"/>
    <property type="match status" value="1"/>
</dbReference>
<dbReference type="InterPro" id="IPR050121">
    <property type="entry name" value="Cytochrome_P450_monoxygenase"/>
</dbReference>
<dbReference type="GO" id="GO:0020037">
    <property type="term" value="F:heme binding"/>
    <property type="evidence" value="ECO:0007669"/>
    <property type="project" value="InterPro"/>
</dbReference>
<evidence type="ECO:0000256" key="4">
    <source>
        <dbReference type="ARBA" id="ARBA00022723"/>
    </source>
</evidence>
<sequence length="579" mass="65374">MAWLTLASTIGAVLATTVGYIVQATFRHRLKIYKLRKQGIASLKTQSHASIPDVNDLLTSVKPMPEGWSWVFGHLLVLQKYVDGIPPDAAVAFAMRDLSREFADTELFLMDFWPVYPALYTCFGPEAIHEICVKYNLPKTEQASKFMHPVAGGPSLLSMNGSQWKYWRSLFNPGFSSGAMLDNVPHIVDSVLVFRQKLFDMVGKGFFSLDEMTTRLTMEIILKISLDHDSNYQQSDHVLATALGRIIAVHSFWNPFILMNPLRPIIQNYNGRIMDRYIRGELDKRFQEAKLEGTGGSTSNKSVIALALKAYFKEKADTDIQKQDRIDPVFAQYATSQIRVFLFAGNDTTASMMVYVYHRLSKHPKWLSKLRQEHDEVFGNTPADAADLIKESPSLLNKCPLTLAVIKETMRLHAPAGTMRWGAPGTFITDLQGNLQPMDDTVGANILHQALHLNPRAWPRAEEFLPERFLVGPEDPLYPVDAAYRPFEAGPRNCIGQTLVWNELKVAAILTCRELEIRDAYADFDAKREREMGWFARVKRRLFGAPIRTVHGDRAYQSDSGGLHPVNGYPCYVSRVEAN</sequence>
<dbReference type="Gene3D" id="1.10.630.10">
    <property type="entry name" value="Cytochrome P450"/>
    <property type="match status" value="1"/>
</dbReference>
<evidence type="ECO:0008006" key="11">
    <source>
        <dbReference type="Google" id="ProtNLM"/>
    </source>
</evidence>
<evidence type="ECO:0000256" key="1">
    <source>
        <dbReference type="ARBA" id="ARBA00001971"/>
    </source>
</evidence>
<keyword evidence="6 8" id="KW-0408">Iron</keyword>
<protein>
    <recommendedName>
        <fullName evidence="11">Cytochrome P450</fullName>
    </recommendedName>
</protein>
<evidence type="ECO:0000256" key="2">
    <source>
        <dbReference type="ARBA" id="ARBA00005179"/>
    </source>
</evidence>
<dbReference type="PANTHER" id="PTHR24305">
    <property type="entry name" value="CYTOCHROME P450"/>
    <property type="match status" value="1"/>
</dbReference>
<dbReference type="OrthoDB" id="10029320at2759"/>